<gene>
    <name evidence="3" type="ORF">JAO74_14615</name>
</gene>
<feature type="domain" description="Lysozyme inhibitor LprI-like N-terminal" evidence="2">
    <location>
        <begin position="18"/>
        <end position="117"/>
    </location>
</feature>
<proteinExistence type="predicted"/>
<protein>
    <submittedName>
        <fullName evidence="3">DUF1311 domain-containing protein</fullName>
    </submittedName>
</protein>
<dbReference type="Gene3D" id="1.20.1270.180">
    <property type="match status" value="1"/>
</dbReference>
<comment type="caution">
    <text evidence="3">The sequence shown here is derived from an EMBL/GenBank/DDBJ whole genome shotgun (WGS) entry which is preliminary data.</text>
</comment>
<dbReference type="RefSeq" id="WP_199039651.1">
    <property type="nucleotide sequence ID" value="NZ_JAELXS010000008.1"/>
</dbReference>
<reference evidence="4" key="1">
    <citation type="submission" date="2020-12" db="EMBL/GenBank/DDBJ databases">
        <title>Hymenobacter sp.</title>
        <authorList>
            <person name="Kim M.K."/>
        </authorList>
    </citation>
    <scope>NUCLEOTIDE SEQUENCE [LARGE SCALE GENOMIC DNA]</scope>
    <source>
        <strain evidence="4">BT553</strain>
    </source>
</reference>
<dbReference type="InterPro" id="IPR009739">
    <property type="entry name" value="LprI-like_N"/>
</dbReference>
<evidence type="ECO:0000256" key="1">
    <source>
        <dbReference type="SAM" id="SignalP"/>
    </source>
</evidence>
<dbReference type="Proteomes" id="UP000640426">
    <property type="component" value="Unassembled WGS sequence"/>
</dbReference>
<name>A0ABS0XSK6_9SPHN</name>
<dbReference type="EMBL" id="JAELXS010000008">
    <property type="protein sequence ID" value="MBJ6123028.1"/>
    <property type="molecule type" value="Genomic_DNA"/>
</dbReference>
<accession>A0ABS0XSK6</accession>
<sequence>MIRYALLAALMLAGPAVAQTQTAMNQQAGADWKAADAAMTVQWQRTYAAMKRRDAADTTRGGGVGYAAATLASQRAWLPFRDRQCVIEGAEYAGGSMQPMVQRQCLARVTRERTVQLKDMMWQRGR</sequence>
<feature type="chain" id="PRO_5045441956" evidence="1">
    <location>
        <begin position="19"/>
        <end position="126"/>
    </location>
</feature>
<evidence type="ECO:0000313" key="4">
    <source>
        <dbReference type="Proteomes" id="UP000640426"/>
    </source>
</evidence>
<evidence type="ECO:0000313" key="3">
    <source>
        <dbReference type="EMBL" id="MBJ6123028.1"/>
    </source>
</evidence>
<feature type="signal peptide" evidence="1">
    <location>
        <begin position="1"/>
        <end position="18"/>
    </location>
</feature>
<organism evidence="3 4">
    <name type="scientific">Sphingomonas mollis</name>
    <dbReference type="NCBI Taxonomy" id="2795726"/>
    <lineage>
        <taxon>Bacteria</taxon>
        <taxon>Pseudomonadati</taxon>
        <taxon>Pseudomonadota</taxon>
        <taxon>Alphaproteobacteria</taxon>
        <taxon>Sphingomonadales</taxon>
        <taxon>Sphingomonadaceae</taxon>
        <taxon>Sphingomonas</taxon>
    </lineage>
</organism>
<evidence type="ECO:0000259" key="2">
    <source>
        <dbReference type="Pfam" id="PF07007"/>
    </source>
</evidence>
<keyword evidence="4" id="KW-1185">Reference proteome</keyword>
<keyword evidence="1" id="KW-0732">Signal</keyword>
<dbReference type="Pfam" id="PF07007">
    <property type="entry name" value="LprI"/>
    <property type="match status" value="1"/>
</dbReference>